<reference evidence="8" key="1">
    <citation type="submission" date="2020-08" db="EMBL/GenBank/DDBJ databases">
        <title>Genome sequencing and assembly of the red palm weevil Rhynchophorus ferrugineus.</title>
        <authorList>
            <person name="Dias G.B."/>
            <person name="Bergman C.M."/>
            <person name="Manee M."/>
        </authorList>
    </citation>
    <scope>NUCLEOTIDE SEQUENCE</scope>
    <source>
        <strain evidence="8">AA-2017</strain>
        <tissue evidence="8">Whole larva</tissue>
    </source>
</reference>
<dbReference type="InterPro" id="IPR051663">
    <property type="entry name" value="CLec_Tetranectin-domain"/>
</dbReference>
<dbReference type="CDD" id="cd00037">
    <property type="entry name" value="CLECT"/>
    <property type="match status" value="2"/>
</dbReference>
<dbReference type="SUPFAM" id="SSF56436">
    <property type="entry name" value="C-type lectin-like"/>
    <property type="match status" value="2"/>
</dbReference>
<evidence type="ECO:0000256" key="1">
    <source>
        <dbReference type="ARBA" id="ARBA00004613"/>
    </source>
</evidence>
<dbReference type="InterPro" id="IPR016186">
    <property type="entry name" value="C-type_lectin-like/link_sf"/>
</dbReference>
<evidence type="ECO:0000313" key="8">
    <source>
        <dbReference type="EMBL" id="KAF7274060.1"/>
    </source>
</evidence>
<name>A0A834IA17_RHYFE</name>
<feature type="domain" description="C-type lectin" evidence="7">
    <location>
        <begin position="168"/>
        <end position="271"/>
    </location>
</feature>
<dbReference type="Pfam" id="PF00059">
    <property type="entry name" value="Lectin_C"/>
    <property type="match status" value="2"/>
</dbReference>
<evidence type="ECO:0000256" key="6">
    <source>
        <dbReference type="SAM" id="SignalP"/>
    </source>
</evidence>
<evidence type="ECO:0000259" key="7">
    <source>
        <dbReference type="PROSITE" id="PS50041"/>
    </source>
</evidence>
<protein>
    <recommendedName>
        <fullName evidence="7">C-type lectin domain-containing protein</fullName>
    </recommendedName>
</protein>
<dbReference type="InterPro" id="IPR018378">
    <property type="entry name" value="C-type_lectin_CS"/>
</dbReference>
<evidence type="ECO:0000256" key="4">
    <source>
        <dbReference type="ARBA" id="ARBA00022734"/>
    </source>
</evidence>
<dbReference type="SMART" id="SM00034">
    <property type="entry name" value="CLECT"/>
    <property type="match status" value="2"/>
</dbReference>
<comment type="subcellular location">
    <subcellularLocation>
        <location evidence="1">Secreted</location>
    </subcellularLocation>
</comment>
<dbReference type="GO" id="GO:0008083">
    <property type="term" value="F:growth factor activity"/>
    <property type="evidence" value="ECO:0007669"/>
    <property type="project" value="TreeGrafter"/>
</dbReference>
<keyword evidence="5" id="KW-1015">Disulfide bond</keyword>
<dbReference type="AlphaFoldDB" id="A0A834IA17"/>
<evidence type="ECO:0000256" key="3">
    <source>
        <dbReference type="ARBA" id="ARBA00022729"/>
    </source>
</evidence>
<feature type="chain" id="PRO_5032482237" description="C-type lectin domain-containing protein" evidence="6">
    <location>
        <begin position="18"/>
        <end position="291"/>
    </location>
</feature>
<gene>
    <name evidence="8" type="ORF">GWI33_013253</name>
</gene>
<dbReference type="OrthoDB" id="7962197at2759"/>
<dbReference type="GO" id="GO:0030246">
    <property type="term" value="F:carbohydrate binding"/>
    <property type="evidence" value="ECO:0007669"/>
    <property type="project" value="UniProtKB-KW"/>
</dbReference>
<keyword evidence="4" id="KW-0430">Lectin</keyword>
<dbReference type="PANTHER" id="PTHR22799:SF1">
    <property type="entry name" value="C-TYPE LECTIN DOMAIN FAMILY 11 MEMBER A"/>
    <property type="match status" value="1"/>
</dbReference>
<keyword evidence="9" id="KW-1185">Reference proteome</keyword>
<dbReference type="Proteomes" id="UP000625711">
    <property type="component" value="Unassembled WGS sequence"/>
</dbReference>
<feature type="domain" description="C-type lectin" evidence="7">
    <location>
        <begin position="29"/>
        <end position="147"/>
    </location>
</feature>
<keyword evidence="2" id="KW-0964">Secreted</keyword>
<comment type="caution">
    <text evidence="8">The sequence shown here is derived from an EMBL/GenBank/DDBJ whole genome shotgun (WGS) entry which is preliminary data.</text>
</comment>
<dbReference type="InterPro" id="IPR001304">
    <property type="entry name" value="C-type_lectin-like"/>
</dbReference>
<accession>A0A834IA17</accession>
<dbReference type="PROSITE" id="PS50041">
    <property type="entry name" value="C_TYPE_LECTIN_2"/>
    <property type="match status" value="2"/>
</dbReference>
<dbReference type="PANTHER" id="PTHR22799">
    <property type="entry name" value="TETRANECTIN-RELATED"/>
    <property type="match status" value="1"/>
</dbReference>
<dbReference type="EMBL" id="JAACXV010013107">
    <property type="protein sequence ID" value="KAF7274060.1"/>
    <property type="molecule type" value="Genomic_DNA"/>
</dbReference>
<dbReference type="GO" id="GO:0005615">
    <property type="term" value="C:extracellular space"/>
    <property type="evidence" value="ECO:0007669"/>
    <property type="project" value="TreeGrafter"/>
</dbReference>
<organism evidence="8 9">
    <name type="scientific">Rhynchophorus ferrugineus</name>
    <name type="common">Red palm weevil</name>
    <name type="synonym">Curculio ferrugineus</name>
    <dbReference type="NCBI Taxonomy" id="354439"/>
    <lineage>
        <taxon>Eukaryota</taxon>
        <taxon>Metazoa</taxon>
        <taxon>Ecdysozoa</taxon>
        <taxon>Arthropoda</taxon>
        <taxon>Hexapoda</taxon>
        <taxon>Insecta</taxon>
        <taxon>Pterygota</taxon>
        <taxon>Neoptera</taxon>
        <taxon>Endopterygota</taxon>
        <taxon>Coleoptera</taxon>
        <taxon>Polyphaga</taxon>
        <taxon>Cucujiformia</taxon>
        <taxon>Curculionidae</taxon>
        <taxon>Dryophthorinae</taxon>
        <taxon>Rhynchophorus</taxon>
    </lineage>
</organism>
<keyword evidence="3 6" id="KW-0732">Signal</keyword>
<evidence type="ECO:0000313" key="9">
    <source>
        <dbReference type="Proteomes" id="UP000625711"/>
    </source>
</evidence>
<evidence type="ECO:0000256" key="2">
    <source>
        <dbReference type="ARBA" id="ARBA00022525"/>
    </source>
</evidence>
<dbReference type="PROSITE" id="PS00615">
    <property type="entry name" value="C_TYPE_LECTIN_1"/>
    <property type="match status" value="1"/>
</dbReference>
<dbReference type="Gene3D" id="3.10.100.10">
    <property type="entry name" value="Mannose-Binding Protein A, subunit A"/>
    <property type="match status" value="2"/>
</dbReference>
<evidence type="ECO:0000256" key="5">
    <source>
        <dbReference type="ARBA" id="ARBA00023157"/>
    </source>
</evidence>
<sequence>MRFELLLLAHFIPHLLADEDRISTISTKYVVSNQKIRFFEAYTRCRQYGLDPAEVLSEADERELEEALKPFNEIGQYEGFWIFATDLGDKANYYWLHSNLPLFYSLFLDGEPNNLATENCLEVFQKSSGIFSWNDYPCDLKLRFVCQRKQKVASSCGENVLITSYLRCRQYGLDPAEILSESDQKELEEVLQLHKEVGVANGYWMFATNLVDKTTYYWLNSNLPLFYSAFSAGQPDNAGNRENCLEIFQHSIGVFMWNDYPCDTKLRFICQHKLKKNAKSCDENMVGFDLP</sequence>
<dbReference type="InterPro" id="IPR016187">
    <property type="entry name" value="CTDL_fold"/>
</dbReference>
<feature type="signal peptide" evidence="6">
    <location>
        <begin position="1"/>
        <end position="17"/>
    </location>
</feature>
<proteinExistence type="predicted"/>